<gene>
    <name evidence="1" type="ORF">N7509_006758</name>
</gene>
<proteinExistence type="predicted"/>
<protein>
    <submittedName>
        <fullName evidence="1">Uncharacterized protein</fullName>
    </submittedName>
</protein>
<reference evidence="1" key="1">
    <citation type="submission" date="2022-12" db="EMBL/GenBank/DDBJ databases">
        <authorList>
            <person name="Petersen C."/>
        </authorList>
    </citation>
    <scope>NUCLEOTIDE SEQUENCE</scope>
    <source>
        <strain evidence="1">IBT 29677</strain>
    </source>
</reference>
<dbReference type="OrthoDB" id="4335989at2759"/>
<name>A0A9X0B7U6_9EURO</name>
<keyword evidence="2" id="KW-1185">Reference proteome</keyword>
<dbReference type="AlphaFoldDB" id="A0A9X0B7U6"/>
<evidence type="ECO:0000313" key="1">
    <source>
        <dbReference type="EMBL" id="KAJ5391268.1"/>
    </source>
</evidence>
<accession>A0A9X0B7U6</accession>
<organism evidence="1 2">
    <name type="scientific">Penicillium cosmopolitanum</name>
    <dbReference type="NCBI Taxonomy" id="1131564"/>
    <lineage>
        <taxon>Eukaryota</taxon>
        <taxon>Fungi</taxon>
        <taxon>Dikarya</taxon>
        <taxon>Ascomycota</taxon>
        <taxon>Pezizomycotina</taxon>
        <taxon>Eurotiomycetes</taxon>
        <taxon>Eurotiomycetidae</taxon>
        <taxon>Eurotiales</taxon>
        <taxon>Aspergillaceae</taxon>
        <taxon>Penicillium</taxon>
    </lineage>
</organism>
<sequence>MEMTRVLPSNLNFTACREDLKLPSLEDMRVYWHTKMLAAQRYMAVMNEGFSLALHLNNERYTDELEANIRKDFSTQRPRVIDSLEDPDLSWTDLIRETNEASFTQVDKGVFSCSVRRKHTVQMTAEDRKQVSHYHSISVVHQIPQQKHVHIERDTISELRTFISACKKDREEGASLGNTLFVRIED</sequence>
<dbReference type="RefSeq" id="XP_056486946.1">
    <property type="nucleotide sequence ID" value="XM_056631395.1"/>
</dbReference>
<evidence type="ECO:0000313" key="2">
    <source>
        <dbReference type="Proteomes" id="UP001147747"/>
    </source>
</evidence>
<reference evidence="1" key="2">
    <citation type="journal article" date="2023" name="IMA Fungus">
        <title>Comparative genomic study of the Penicillium genus elucidates a diverse pangenome and 15 lateral gene transfer events.</title>
        <authorList>
            <person name="Petersen C."/>
            <person name="Sorensen T."/>
            <person name="Nielsen M.R."/>
            <person name="Sondergaard T.E."/>
            <person name="Sorensen J.L."/>
            <person name="Fitzpatrick D.A."/>
            <person name="Frisvad J.C."/>
            <person name="Nielsen K.L."/>
        </authorList>
    </citation>
    <scope>NUCLEOTIDE SEQUENCE</scope>
    <source>
        <strain evidence="1">IBT 29677</strain>
    </source>
</reference>
<dbReference type="Proteomes" id="UP001147747">
    <property type="component" value="Unassembled WGS sequence"/>
</dbReference>
<comment type="caution">
    <text evidence="1">The sequence shown here is derived from an EMBL/GenBank/DDBJ whole genome shotgun (WGS) entry which is preliminary data.</text>
</comment>
<dbReference type="EMBL" id="JAPZBU010000008">
    <property type="protein sequence ID" value="KAJ5391268.1"/>
    <property type="molecule type" value="Genomic_DNA"/>
</dbReference>
<dbReference type="GeneID" id="81370375"/>